<evidence type="ECO:0000313" key="2">
    <source>
        <dbReference type="EMBL" id="GAA2108239.1"/>
    </source>
</evidence>
<dbReference type="EMBL" id="BAAAPF010000003">
    <property type="protein sequence ID" value="GAA2108239.1"/>
    <property type="molecule type" value="Genomic_DNA"/>
</dbReference>
<name>A0ABN2XA62_9ACTN</name>
<evidence type="ECO:0008006" key="4">
    <source>
        <dbReference type="Google" id="ProtNLM"/>
    </source>
</evidence>
<protein>
    <recommendedName>
        <fullName evidence="4">Phage tail protein</fullName>
    </recommendedName>
</protein>
<dbReference type="RefSeq" id="WP_344287186.1">
    <property type="nucleotide sequence ID" value="NZ_BAAAPF010000003.1"/>
</dbReference>
<keyword evidence="3" id="KW-1185">Reference proteome</keyword>
<comment type="caution">
    <text evidence="2">The sequence shown here is derived from an EMBL/GenBank/DDBJ whole genome shotgun (WGS) entry which is preliminary data.</text>
</comment>
<feature type="region of interest" description="Disordered" evidence="1">
    <location>
        <begin position="1"/>
        <end position="42"/>
    </location>
</feature>
<sequence>MPIITSLVTEPPPTDPPPAQAPPPALPPNPGRPQATYTDPAGGVWPLTDPWHGWFTLADGVSGIDAAPYELTLDPYPRGGGRLRHAQPQVRDIVWPLHVYGADHGQFIDRWRQLGRAFTRTLRDGPGILEIARPDGTRRRIGVRYREGFTGSGEQGHYRIDDTAVITLACEDPYWYDPVPQVVHREHSVGVPFLDPFPTVSSGQVLGATTVFNPGDITVWPTWVISGPASLVEFMNDDTGESFTLDPDAAGIAHGPLLAGQQVTVRTDPPQVRYQDGSNWTAALDWPDAVLWGLEPGANQISFQLSGSGPGSAVDLSFFPRYEVA</sequence>
<evidence type="ECO:0000313" key="3">
    <source>
        <dbReference type="Proteomes" id="UP001500443"/>
    </source>
</evidence>
<proteinExistence type="predicted"/>
<reference evidence="2 3" key="1">
    <citation type="journal article" date="2019" name="Int. J. Syst. Evol. Microbiol.">
        <title>The Global Catalogue of Microorganisms (GCM) 10K type strain sequencing project: providing services to taxonomists for standard genome sequencing and annotation.</title>
        <authorList>
            <consortium name="The Broad Institute Genomics Platform"/>
            <consortium name="The Broad Institute Genome Sequencing Center for Infectious Disease"/>
            <person name="Wu L."/>
            <person name="Ma J."/>
        </authorList>
    </citation>
    <scope>NUCLEOTIDE SEQUENCE [LARGE SCALE GENOMIC DNA]</scope>
    <source>
        <strain evidence="2 3">JCM 15481</strain>
    </source>
</reference>
<organism evidence="2 3">
    <name type="scientific">Streptomyces synnematoformans</name>
    <dbReference type="NCBI Taxonomy" id="415721"/>
    <lineage>
        <taxon>Bacteria</taxon>
        <taxon>Bacillati</taxon>
        <taxon>Actinomycetota</taxon>
        <taxon>Actinomycetes</taxon>
        <taxon>Kitasatosporales</taxon>
        <taxon>Streptomycetaceae</taxon>
        <taxon>Streptomyces</taxon>
    </lineage>
</organism>
<dbReference type="Proteomes" id="UP001500443">
    <property type="component" value="Unassembled WGS sequence"/>
</dbReference>
<evidence type="ECO:0000256" key="1">
    <source>
        <dbReference type="SAM" id="MobiDB-lite"/>
    </source>
</evidence>
<feature type="compositionally biased region" description="Pro residues" evidence="1">
    <location>
        <begin position="10"/>
        <end position="31"/>
    </location>
</feature>
<accession>A0ABN2XA62</accession>
<gene>
    <name evidence="2" type="ORF">GCM10009802_03930</name>
</gene>